<evidence type="ECO:0000256" key="1">
    <source>
        <dbReference type="ARBA" id="ARBA00001917"/>
    </source>
</evidence>
<evidence type="ECO:0000313" key="7">
    <source>
        <dbReference type="Proteomes" id="UP001206312"/>
    </source>
</evidence>
<keyword evidence="7" id="KW-1185">Reference proteome</keyword>
<dbReference type="SUPFAM" id="SSF50475">
    <property type="entry name" value="FMN-binding split barrel"/>
    <property type="match status" value="1"/>
</dbReference>
<protein>
    <submittedName>
        <fullName evidence="6">Pyridoxamine 5'-phosphate oxidase family protein</fullName>
    </submittedName>
</protein>
<evidence type="ECO:0000256" key="4">
    <source>
        <dbReference type="ARBA" id="ARBA00023002"/>
    </source>
</evidence>
<name>A0ABT1AVE3_9FLAO</name>
<dbReference type="RefSeq" id="WP_252740227.1">
    <property type="nucleotide sequence ID" value="NZ_JAMXIB010000002.1"/>
</dbReference>
<evidence type="ECO:0000256" key="2">
    <source>
        <dbReference type="ARBA" id="ARBA00022630"/>
    </source>
</evidence>
<organism evidence="6 7">
    <name type="scientific">Robiginitalea marina</name>
    <dbReference type="NCBI Taxonomy" id="2954105"/>
    <lineage>
        <taxon>Bacteria</taxon>
        <taxon>Pseudomonadati</taxon>
        <taxon>Bacteroidota</taxon>
        <taxon>Flavobacteriia</taxon>
        <taxon>Flavobacteriales</taxon>
        <taxon>Flavobacteriaceae</taxon>
        <taxon>Robiginitalea</taxon>
    </lineage>
</organism>
<feature type="domain" description="Pyridoxamine 5'-phosphate oxidase Alr4036 family FMN-binding" evidence="5">
    <location>
        <begin position="6"/>
        <end position="93"/>
    </location>
</feature>
<dbReference type="InterPro" id="IPR024624">
    <property type="entry name" value="Pyridox_Oxase_Alr4036_FMN-bd"/>
</dbReference>
<dbReference type="InterPro" id="IPR012349">
    <property type="entry name" value="Split_barrel_FMN-bd"/>
</dbReference>
<keyword evidence="2" id="KW-0285">Flavoprotein</keyword>
<reference evidence="6 7" key="1">
    <citation type="submission" date="2022-06" db="EMBL/GenBank/DDBJ databases">
        <authorList>
            <person name="Xuan X."/>
        </authorList>
    </citation>
    <scope>NUCLEOTIDE SEQUENCE [LARGE SCALE GENOMIC DNA]</scope>
    <source>
        <strain evidence="6 7">2V75</strain>
    </source>
</reference>
<proteinExistence type="predicted"/>
<dbReference type="InterPro" id="IPR000659">
    <property type="entry name" value="Pyridox_Oxase"/>
</dbReference>
<sequence>MADQIWNELVQELREGLQDPSHPFRLATLATLGLERLPRLRTVRIREFDPGSLRMAFYTDSRSKKILHIKENNKVSLLLYHPEKLVQLRIEGLALRERDPEVLHDHWMRVEGNAQQNYTTASAPGTEIKSPEQIEYLEQEQYFTLVYILPFKVEYLKLHRPHHLRVRFSKTDNGWKSTYLVP</sequence>
<comment type="cofactor">
    <cofactor evidence="1">
        <name>FMN</name>
        <dbReference type="ChEBI" id="CHEBI:58210"/>
    </cofactor>
</comment>
<keyword evidence="3" id="KW-0288">FMN</keyword>
<dbReference type="Proteomes" id="UP001206312">
    <property type="component" value="Unassembled WGS sequence"/>
</dbReference>
<dbReference type="PANTHER" id="PTHR10851:SF3">
    <property type="entry name" value="PYRIDOXINE_PYRIDOXAMINE 5'-PHOSPHATE OXIDASE 2"/>
    <property type="match status" value="1"/>
</dbReference>
<evidence type="ECO:0000259" key="5">
    <source>
        <dbReference type="Pfam" id="PF12766"/>
    </source>
</evidence>
<evidence type="ECO:0000313" key="6">
    <source>
        <dbReference type="EMBL" id="MCO5723851.1"/>
    </source>
</evidence>
<comment type="caution">
    <text evidence="6">The sequence shown here is derived from an EMBL/GenBank/DDBJ whole genome shotgun (WGS) entry which is preliminary data.</text>
</comment>
<dbReference type="Pfam" id="PF12766">
    <property type="entry name" value="Pyridox_oxase_2"/>
    <property type="match status" value="1"/>
</dbReference>
<accession>A0ABT1AVE3</accession>
<dbReference type="EMBL" id="JAMXIB010000002">
    <property type="protein sequence ID" value="MCO5723851.1"/>
    <property type="molecule type" value="Genomic_DNA"/>
</dbReference>
<dbReference type="Gene3D" id="2.30.110.10">
    <property type="entry name" value="Electron Transport, Fmn-binding Protein, Chain A"/>
    <property type="match status" value="1"/>
</dbReference>
<gene>
    <name evidence="6" type="ORF">NG653_03215</name>
</gene>
<dbReference type="PANTHER" id="PTHR10851">
    <property type="entry name" value="PYRIDOXINE-5-PHOSPHATE OXIDASE"/>
    <property type="match status" value="1"/>
</dbReference>
<evidence type="ECO:0000256" key="3">
    <source>
        <dbReference type="ARBA" id="ARBA00022643"/>
    </source>
</evidence>
<keyword evidence="4" id="KW-0560">Oxidoreductase</keyword>